<proteinExistence type="predicted"/>
<keyword evidence="2" id="KW-1185">Reference proteome</keyword>
<dbReference type="Proteomes" id="UP000240493">
    <property type="component" value="Unassembled WGS sequence"/>
</dbReference>
<sequence length="178" mass="19997">MHRDKRFACRNVVFLGHFTDFKDKEKVLIETTGNCHALTLPSLMTASLSNGQDKVTARMMNLRAIDFPGLDVHNSMYFEVRTKLAGAAVNNQNTRIEERFQALETSITNLYRKVNEALLAIFQRLSHANEGAESLRAQCSIPYVNGSLLQGSSGCLWKPTGHHAVSPSSERLLGRQYW</sequence>
<evidence type="ECO:0000313" key="2">
    <source>
        <dbReference type="Proteomes" id="UP000240493"/>
    </source>
</evidence>
<evidence type="ECO:0000313" key="1">
    <source>
        <dbReference type="EMBL" id="PTB42190.1"/>
    </source>
</evidence>
<dbReference type="AlphaFoldDB" id="A0A2T3ZBN6"/>
<gene>
    <name evidence="1" type="ORF">M441DRAFT_45895</name>
</gene>
<reference evidence="1 2" key="1">
    <citation type="submission" date="2016-07" db="EMBL/GenBank/DDBJ databases">
        <title>Multiple horizontal gene transfer events from other fungi enriched the ability of initially mycotrophic Trichoderma (Ascomycota) to feed on dead plant biomass.</title>
        <authorList>
            <consortium name="DOE Joint Genome Institute"/>
            <person name="Aerts A."/>
            <person name="Atanasova L."/>
            <person name="Chenthamara K."/>
            <person name="Zhang J."/>
            <person name="Grujic M."/>
            <person name="Henrissat B."/>
            <person name="Kuo A."/>
            <person name="Salamov A."/>
            <person name="Lipzen A."/>
            <person name="Labutti K."/>
            <person name="Barry K."/>
            <person name="Miao Y."/>
            <person name="Rahimi M.J."/>
            <person name="Shen Q."/>
            <person name="Grigoriev I.V."/>
            <person name="Kubicek C.P."/>
            <person name="Druzhinina I.S."/>
        </authorList>
    </citation>
    <scope>NUCLEOTIDE SEQUENCE [LARGE SCALE GENOMIC DNA]</scope>
    <source>
        <strain evidence="1 2">CBS 433.97</strain>
    </source>
</reference>
<organism evidence="1 2">
    <name type="scientific">Trichoderma asperellum (strain ATCC 204424 / CBS 433.97 / NBRC 101777)</name>
    <dbReference type="NCBI Taxonomy" id="1042311"/>
    <lineage>
        <taxon>Eukaryota</taxon>
        <taxon>Fungi</taxon>
        <taxon>Dikarya</taxon>
        <taxon>Ascomycota</taxon>
        <taxon>Pezizomycotina</taxon>
        <taxon>Sordariomycetes</taxon>
        <taxon>Hypocreomycetidae</taxon>
        <taxon>Hypocreales</taxon>
        <taxon>Hypocreaceae</taxon>
        <taxon>Trichoderma</taxon>
    </lineage>
</organism>
<dbReference type="EMBL" id="KZ679260">
    <property type="protein sequence ID" value="PTB42190.1"/>
    <property type="molecule type" value="Genomic_DNA"/>
</dbReference>
<name>A0A2T3ZBN6_TRIA4</name>
<accession>A0A2T3ZBN6</accession>
<protein>
    <submittedName>
        <fullName evidence="1">Uncharacterized protein</fullName>
    </submittedName>
</protein>